<gene>
    <name evidence="3" type="ORF">LCGC14_2936070</name>
</gene>
<reference evidence="3" key="1">
    <citation type="journal article" date="2015" name="Nature">
        <title>Complex archaea that bridge the gap between prokaryotes and eukaryotes.</title>
        <authorList>
            <person name="Spang A."/>
            <person name="Saw J.H."/>
            <person name="Jorgensen S.L."/>
            <person name="Zaremba-Niedzwiedzka K."/>
            <person name="Martijn J."/>
            <person name="Lind A.E."/>
            <person name="van Eijk R."/>
            <person name="Schleper C."/>
            <person name="Guy L."/>
            <person name="Ettema T.J."/>
        </authorList>
    </citation>
    <scope>NUCLEOTIDE SEQUENCE</scope>
</reference>
<accession>A0A0F9AAF3</accession>
<evidence type="ECO:0000313" key="3">
    <source>
        <dbReference type="EMBL" id="KKK69236.1"/>
    </source>
</evidence>
<dbReference type="InterPro" id="IPR002925">
    <property type="entry name" value="Dienelactn_hydro"/>
</dbReference>
<keyword evidence="1" id="KW-0378">Hydrolase</keyword>
<feature type="domain" description="Dienelactone hydrolase" evidence="2">
    <location>
        <begin position="130"/>
        <end position="261"/>
    </location>
</feature>
<evidence type="ECO:0000259" key="2">
    <source>
        <dbReference type="Pfam" id="PF01738"/>
    </source>
</evidence>
<dbReference type="AlphaFoldDB" id="A0A0F9AAF3"/>
<dbReference type="Gene3D" id="3.40.50.1820">
    <property type="entry name" value="alpha/beta hydrolase"/>
    <property type="match status" value="1"/>
</dbReference>
<dbReference type="InterPro" id="IPR029058">
    <property type="entry name" value="AB_hydrolase_fold"/>
</dbReference>
<protein>
    <recommendedName>
        <fullName evidence="2">Dienelactone hydrolase domain-containing protein</fullName>
    </recommendedName>
</protein>
<comment type="caution">
    <text evidence="3">The sequence shown here is derived from an EMBL/GenBank/DDBJ whole genome shotgun (WGS) entry which is preliminary data.</text>
</comment>
<dbReference type="PANTHER" id="PTHR48081">
    <property type="entry name" value="AB HYDROLASE SUPERFAMILY PROTEIN C4A8.06C"/>
    <property type="match status" value="1"/>
</dbReference>
<dbReference type="SUPFAM" id="SSF53474">
    <property type="entry name" value="alpha/beta-Hydrolases"/>
    <property type="match status" value="1"/>
</dbReference>
<proteinExistence type="predicted"/>
<sequence length="263" mass="28876">SLPEPASVIPLYEGVAPGSENWDWEENTAESFRGLPIVQNVVKPVMMYYPPDPGTNVGTAMVIAPGGGFQNLMISYEGVDIAKYLNKIGVHAYVLKYRLFHQEDRTKQDGQDVRRLAVEDGQQAVRLVRRGAKEMGIEQDRIGMIGFSAGGGVTLASVMGTTDGRPDFAVPVYTGAGAKKGLPIVVPENAPPLCIFTAANDQRIPWERSMELFVAWKEAGALAEIHIFQEGKHGFVEKGGGADHFMDRVQEWMKVNGWMNKVQ</sequence>
<dbReference type="Pfam" id="PF01738">
    <property type="entry name" value="DLH"/>
    <property type="match status" value="1"/>
</dbReference>
<dbReference type="PANTHER" id="PTHR48081:SF6">
    <property type="entry name" value="PEPTIDASE S9 PROLYL OLIGOPEPTIDASE CATALYTIC DOMAIN-CONTAINING PROTEIN"/>
    <property type="match status" value="1"/>
</dbReference>
<organism evidence="3">
    <name type="scientific">marine sediment metagenome</name>
    <dbReference type="NCBI Taxonomy" id="412755"/>
    <lineage>
        <taxon>unclassified sequences</taxon>
        <taxon>metagenomes</taxon>
        <taxon>ecological metagenomes</taxon>
    </lineage>
</organism>
<feature type="non-terminal residue" evidence="3">
    <location>
        <position position="1"/>
    </location>
</feature>
<name>A0A0F9AAF3_9ZZZZ</name>
<dbReference type="EMBL" id="LAZR01058749">
    <property type="protein sequence ID" value="KKK69236.1"/>
    <property type="molecule type" value="Genomic_DNA"/>
</dbReference>
<evidence type="ECO:0000256" key="1">
    <source>
        <dbReference type="ARBA" id="ARBA00022801"/>
    </source>
</evidence>
<dbReference type="InterPro" id="IPR050300">
    <property type="entry name" value="GDXG_lipolytic_enzyme"/>
</dbReference>
<dbReference type="GO" id="GO:0016787">
    <property type="term" value="F:hydrolase activity"/>
    <property type="evidence" value="ECO:0007669"/>
    <property type="project" value="UniProtKB-KW"/>
</dbReference>